<keyword evidence="3" id="KW-0804">Transcription</keyword>
<dbReference type="Gene3D" id="1.20.120.530">
    <property type="entry name" value="GntR ligand-binding domain-like"/>
    <property type="match status" value="1"/>
</dbReference>
<reference evidence="5 6" key="1">
    <citation type="submission" date="2020-02" db="EMBL/GenBank/DDBJ databases">
        <title>Sequencing the genomes of 1000 actinobacteria strains.</title>
        <authorList>
            <person name="Klenk H.-P."/>
        </authorList>
    </citation>
    <scope>NUCLEOTIDE SEQUENCE [LARGE SCALE GENOMIC DNA]</scope>
    <source>
        <strain evidence="5 6">DSM 19609</strain>
    </source>
</reference>
<keyword evidence="1" id="KW-0805">Transcription regulation</keyword>
<keyword evidence="5" id="KW-0670">Pyruvate</keyword>
<dbReference type="InterPro" id="IPR036390">
    <property type="entry name" value="WH_DNA-bd_sf"/>
</dbReference>
<dbReference type="RefSeq" id="WP_167167131.1">
    <property type="nucleotide sequence ID" value="NZ_BAAAOO010000016.1"/>
</dbReference>
<accession>A0ABX0SGD1</accession>
<evidence type="ECO:0000256" key="3">
    <source>
        <dbReference type="ARBA" id="ARBA00023163"/>
    </source>
</evidence>
<comment type="caution">
    <text evidence="5">The sequence shown here is derived from an EMBL/GenBank/DDBJ whole genome shotgun (WGS) entry which is preliminary data.</text>
</comment>
<dbReference type="EMBL" id="JAAMOZ010000001">
    <property type="protein sequence ID" value="NIH57438.1"/>
    <property type="molecule type" value="Genomic_DNA"/>
</dbReference>
<dbReference type="Gene3D" id="1.10.10.10">
    <property type="entry name" value="Winged helix-like DNA-binding domain superfamily/Winged helix DNA-binding domain"/>
    <property type="match status" value="1"/>
</dbReference>
<feature type="domain" description="HTH gntR-type" evidence="4">
    <location>
        <begin position="24"/>
        <end position="92"/>
    </location>
</feature>
<dbReference type="PROSITE" id="PS50949">
    <property type="entry name" value="HTH_GNTR"/>
    <property type="match status" value="1"/>
</dbReference>
<dbReference type="PRINTS" id="PR00035">
    <property type="entry name" value="HTHGNTR"/>
</dbReference>
<organism evidence="5 6">
    <name type="scientific">Brooklawnia cerclae</name>
    <dbReference type="NCBI Taxonomy" id="349934"/>
    <lineage>
        <taxon>Bacteria</taxon>
        <taxon>Bacillati</taxon>
        <taxon>Actinomycetota</taxon>
        <taxon>Actinomycetes</taxon>
        <taxon>Propionibacteriales</taxon>
        <taxon>Propionibacteriaceae</taxon>
        <taxon>Brooklawnia</taxon>
    </lineage>
</organism>
<sequence>MGESPWRDEAEGALPDVSSVVVGNSPSARTAQMVLAAISSGQLGVGERLPSERQLAETLNVGRSAVREALATLEILGVVEVLPGSGTYVRSPTSEVLPRTLAWGLLLERDSLGELFDVRDALEVKCATIVAGLDPAPDLTALSETVDDQAAAVVSGDVDAYVSADQRFHIELSRLADNTILSYLGSTVRALLRVWIERQVRTVTEMQTAQEEHAAVLRAIRAADPDGAAKAMAEHMRTAAERLAQFTEASLAETREEAEPSRRGASA</sequence>
<evidence type="ECO:0000259" key="4">
    <source>
        <dbReference type="PROSITE" id="PS50949"/>
    </source>
</evidence>
<dbReference type="InterPro" id="IPR011711">
    <property type="entry name" value="GntR_C"/>
</dbReference>
<keyword evidence="2" id="KW-0238">DNA-binding</keyword>
<dbReference type="SMART" id="SM00895">
    <property type="entry name" value="FCD"/>
    <property type="match status" value="1"/>
</dbReference>
<dbReference type="InterPro" id="IPR000524">
    <property type="entry name" value="Tscrpt_reg_HTH_GntR"/>
</dbReference>
<dbReference type="PANTHER" id="PTHR43537">
    <property type="entry name" value="TRANSCRIPTIONAL REGULATOR, GNTR FAMILY"/>
    <property type="match status" value="1"/>
</dbReference>
<gene>
    <name evidence="5" type="ORF">FB473_002083</name>
</gene>
<dbReference type="SUPFAM" id="SSF48008">
    <property type="entry name" value="GntR ligand-binding domain-like"/>
    <property type="match status" value="1"/>
</dbReference>
<proteinExistence type="predicted"/>
<evidence type="ECO:0000313" key="5">
    <source>
        <dbReference type="EMBL" id="NIH57438.1"/>
    </source>
</evidence>
<dbReference type="PANTHER" id="PTHR43537:SF5">
    <property type="entry name" value="UXU OPERON TRANSCRIPTIONAL REGULATOR"/>
    <property type="match status" value="1"/>
</dbReference>
<dbReference type="Pfam" id="PF00392">
    <property type="entry name" value="GntR"/>
    <property type="match status" value="1"/>
</dbReference>
<dbReference type="CDD" id="cd07377">
    <property type="entry name" value="WHTH_GntR"/>
    <property type="match status" value="1"/>
</dbReference>
<protein>
    <submittedName>
        <fullName evidence="5">GntR family transcriptional repressor for pyruvate dehydrogenase complex</fullName>
    </submittedName>
</protein>
<dbReference type="SUPFAM" id="SSF46785">
    <property type="entry name" value="Winged helix' DNA-binding domain"/>
    <property type="match status" value="1"/>
</dbReference>
<dbReference type="InterPro" id="IPR008920">
    <property type="entry name" value="TF_FadR/GntR_C"/>
</dbReference>
<name>A0ABX0SGD1_9ACTN</name>
<keyword evidence="6" id="KW-1185">Reference proteome</keyword>
<dbReference type="Pfam" id="PF07729">
    <property type="entry name" value="FCD"/>
    <property type="match status" value="1"/>
</dbReference>
<evidence type="ECO:0000256" key="1">
    <source>
        <dbReference type="ARBA" id="ARBA00023015"/>
    </source>
</evidence>
<evidence type="ECO:0000313" key="6">
    <source>
        <dbReference type="Proteomes" id="UP000749311"/>
    </source>
</evidence>
<dbReference type="SMART" id="SM00345">
    <property type="entry name" value="HTH_GNTR"/>
    <property type="match status" value="1"/>
</dbReference>
<dbReference type="InterPro" id="IPR036388">
    <property type="entry name" value="WH-like_DNA-bd_sf"/>
</dbReference>
<evidence type="ECO:0000256" key="2">
    <source>
        <dbReference type="ARBA" id="ARBA00023125"/>
    </source>
</evidence>
<dbReference type="Proteomes" id="UP000749311">
    <property type="component" value="Unassembled WGS sequence"/>
</dbReference>